<dbReference type="GO" id="GO:0046912">
    <property type="term" value="F:acyltransferase activity, acyl groups converted into alkyl on transfer"/>
    <property type="evidence" value="ECO:0007669"/>
    <property type="project" value="InterPro"/>
</dbReference>
<dbReference type="Pfam" id="PF00285">
    <property type="entry name" value="Citrate_synt"/>
    <property type="match status" value="1"/>
</dbReference>
<proteinExistence type="predicted"/>
<dbReference type="STRING" id="13333.W1PWR6"/>
<gene>
    <name evidence="1" type="ORF">AMTR_s00025p00076050</name>
</gene>
<evidence type="ECO:0000313" key="2">
    <source>
        <dbReference type="Proteomes" id="UP000017836"/>
    </source>
</evidence>
<dbReference type="Proteomes" id="UP000017836">
    <property type="component" value="Unassembled WGS sequence"/>
</dbReference>
<dbReference type="Gramene" id="ERN12339">
    <property type="protein sequence ID" value="ERN12339"/>
    <property type="gene ID" value="AMTR_s00025p00076050"/>
</dbReference>
<dbReference type="HOGENOM" id="CLU_022049_1_1_1"/>
<dbReference type="SUPFAM" id="SSF48256">
    <property type="entry name" value="Citrate synthase"/>
    <property type="match status" value="1"/>
</dbReference>
<organism evidence="1 2">
    <name type="scientific">Amborella trichopoda</name>
    <dbReference type="NCBI Taxonomy" id="13333"/>
    <lineage>
        <taxon>Eukaryota</taxon>
        <taxon>Viridiplantae</taxon>
        <taxon>Streptophyta</taxon>
        <taxon>Embryophyta</taxon>
        <taxon>Tracheophyta</taxon>
        <taxon>Spermatophyta</taxon>
        <taxon>Magnoliopsida</taxon>
        <taxon>Amborellales</taxon>
        <taxon>Amborellaceae</taxon>
        <taxon>Amborella</taxon>
    </lineage>
</organism>
<sequence>MQSASDLDLHAQLKNIIPEQQERLKKLKSVHGKVYLGNITVDMVIGGMRGMTGLLWETSLLDPDEGIRFRGLSIPECQKVLPAATPGGEPLPEGLLWLLLTGKVPSKEQVDALSKDLRSRAKIPGSK</sequence>
<dbReference type="AlphaFoldDB" id="W1PWR6"/>
<dbReference type="OMA" id="GHDGIRF"/>
<protein>
    <recommendedName>
        <fullName evidence="3">Citrate synthase</fullName>
    </recommendedName>
</protein>
<dbReference type="InterPro" id="IPR036969">
    <property type="entry name" value="Citrate_synthase_sf"/>
</dbReference>
<keyword evidence="2" id="KW-1185">Reference proteome</keyword>
<dbReference type="PANTHER" id="PTHR11739:SF8">
    <property type="entry name" value="CITRATE SYNTHASE, MITOCHONDRIAL"/>
    <property type="match status" value="1"/>
</dbReference>
<reference evidence="2" key="1">
    <citation type="journal article" date="2013" name="Science">
        <title>The Amborella genome and the evolution of flowering plants.</title>
        <authorList>
            <consortium name="Amborella Genome Project"/>
        </authorList>
    </citation>
    <scope>NUCLEOTIDE SEQUENCE [LARGE SCALE GENOMIC DNA]</scope>
</reference>
<dbReference type="Gene3D" id="1.10.580.10">
    <property type="entry name" value="Citrate Synthase, domain 1"/>
    <property type="match status" value="1"/>
</dbReference>
<dbReference type="PANTHER" id="PTHR11739">
    <property type="entry name" value="CITRATE SYNTHASE"/>
    <property type="match status" value="1"/>
</dbReference>
<evidence type="ECO:0000313" key="1">
    <source>
        <dbReference type="EMBL" id="ERN12339.1"/>
    </source>
</evidence>
<accession>W1PWR6</accession>
<dbReference type="InterPro" id="IPR016142">
    <property type="entry name" value="Citrate_synth-like_lrg_a-sub"/>
</dbReference>
<dbReference type="EMBL" id="KI392614">
    <property type="protein sequence ID" value="ERN12339.1"/>
    <property type="molecule type" value="Genomic_DNA"/>
</dbReference>
<name>W1PWR6_AMBTC</name>
<dbReference type="eggNOG" id="KOG2617">
    <property type="taxonomic scope" value="Eukaryota"/>
</dbReference>
<dbReference type="InterPro" id="IPR002020">
    <property type="entry name" value="Citrate_synthase"/>
</dbReference>
<evidence type="ECO:0008006" key="3">
    <source>
        <dbReference type="Google" id="ProtNLM"/>
    </source>
</evidence>